<accession>A0A024V6Z8</accession>
<feature type="chain" id="PRO_5001538734" evidence="1">
    <location>
        <begin position="22"/>
        <end position="85"/>
    </location>
</feature>
<dbReference type="Proteomes" id="UP000030690">
    <property type="component" value="Unassembled WGS sequence"/>
</dbReference>
<proteinExistence type="predicted"/>
<organism evidence="2 3">
    <name type="scientific">Plasmodium falciparum Vietnam Oak-Knoll</name>
    <name type="common">FVO</name>
    <dbReference type="NCBI Taxonomy" id="1036723"/>
    <lineage>
        <taxon>Eukaryota</taxon>
        <taxon>Sar</taxon>
        <taxon>Alveolata</taxon>
        <taxon>Apicomplexa</taxon>
        <taxon>Aconoidasida</taxon>
        <taxon>Haemosporida</taxon>
        <taxon>Plasmodiidae</taxon>
        <taxon>Plasmodium</taxon>
        <taxon>Plasmodium (Laverania)</taxon>
    </lineage>
</organism>
<keyword evidence="1" id="KW-0732">Signal</keyword>
<evidence type="ECO:0000313" key="2">
    <source>
        <dbReference type="EMBL" id="ETW18788.1"/>
    </source>
</evidence>
<evidence type="ECO:0000256" key="1">
    <source>
        <dbReference type="SAM" id="SignalP"/>
    </source>
</evidence>
<gene>
    <name evidence="2" type="ORF">PFFVO_02289</name>
</gene>
<name>A0A024V6Z8_PLAFA</name>
<sequence length="85" mass="10186">MINMWFIPITTIIVYIGIELTTQKKQLVCNNSFTCYINNPQKKKLILYFIKLKFKIIKNVKVFITLYFKRKNMVAVENYIFIIGK</sequence>
<reference evidence="2 3" key="1">
    <citation type="submission" date="2013-02" db="EMBL/GenBank/DDBJ databases">
        <title>The Genome Annotation of Plasmodium falciparum Vietnam Oak-Knoll (FVO).</title>
        <authorList>
            <consortium name="The Broad Institute Genome Sequencing Platform"/>
            <consortium name="The Broad Institute Genome Sequencing Center for Infectious Disease"/>
            <person name="Neafsey D."/>
            <person name="Hoffman S."/>
            <person name="Volkman S."/>
            <person name="Rosenthal P."/>
            <person name="Walker B."/>
            <person name="Young S.K."/>
            <person name="Zeng Q."/>
            <person name="Gargeya S."/>
            <person name="Fitzgerald M."/>
            <person name="Haas B."/>
            <person name="Abouelleil A."/>
            <person name="Allen A.W."/>
            <person name="Alvarado L."/>
            <person name="Arachchi H.M."/>
            <person name="Berlin A.M."/>
            <person name="Chapman S.B."/>
            <person name="Gainer-Dewar J."/>
            <person name="Goldberg J."/>
            <person name="Griggs A."/>
            <person name="Gujja S."/>
            <person name="Hansen M."/>
            <person name="Howarth C."/>
            <person name="Imamovic A."/>
            <person name="Ireland A."/>
            <person name="Larimer J."/>
            <person name="McCowan C."/>
            <person name="Murphy C."/>
            <person name="Pearson M."/>
            <person name="Poon T.W."/>
            <person name="Priest M."/>
            <person name="Roberts A."/>
            <person name="Saif S."/>
            <person name="Shea T."/>
            <person name="Sisk P."/>
            <person name="Sykes S."/>
            <person name="Wortman J."/>
            <person name="Nusbaum C."/>
            <person name="Birren B."/>
        </authorList>
    </citation>
    <scope>NUCLEOTIDE SEQUENCE [LARGE SCALE GENOMIC DNA]</scope>
    <source>
        <strain evidence="3">Vietnam Oak-Knoll (FVO)</strain>
    </source>
</reference>
<evidence type="ECO:0000313" key="3">
    <source>
        <dbReference type="Proteomes" id="UP000030690"/>
    </source>
</evidence>
<protein>
    <submittedName>
        <fullName evidence="2">Uncharacterized protein</fullName>
    </submittedName>
</protein>
<feature type="signal peptide" evidence="1">
    <location>
        <begin position="1"/>
        <end position="21"/>
    </location>
</feature>
<dbReference type="EMBL" id="KI925077">
    <property type="protein sequence ID" value="ETW18788.1"/>
    <property type="molecule type" value="Genomic_DNA"/>
</dbReference>
<dbReference type="AlphaFoldDB" id="A0A024V6Z8"/>
<reference evidence="2 3" key="2">
    <citation type="submission" date="2013-02" db="EMBL/GenBank/DDBJ databases">
        <title>The Genome Sequence of Plasmodium falciparum Vietnam Oak-Knoll (FVO).</title>
        <authorList>
            <consortium name="The Broad Institute Genome Sequencing Platform"/>
            <consortium name="The Broad Institute Genome Sequencing Center for Infectious Disease"/>
            <person name="Neafsey D."/>
            <person name="Cheeseman I."/>
            <person name="Volkman S."/>
            <person name="Adams J."/>
            <person name="Walker B."/>
            <person name="Young S.K."/>
            <person name="Zeng Q."/>
            <person name="Gargeya S."/>
            <person name="Fitzgerald M."/>
            <person name="Haas B."/>
            <person name="Abouelleil A."/>
            <person name="Alvarado L."/>
            <person name="Arachchi H.M."/>
            <person name="Berlin A.M."/>
            <person name="Chapman S.B."/>
            <person name="Dewar J."/>
            <person name="Goldberg J."/>
            <person name="Griggs A."/>
            <person name="Gujja S."/>
            <person name="Hansen M."/>
            <person name="Howarth C."/>
            <person name="Imamovic A."/>
            <person name="Larimer J."/>
            <person name="McCowan C."/>
            <person name="Murphy C."/>
            <person name="Neiman D."/>
            <person name="Pearson M."/>
            <person name="Priest M."/>
            <person name="Roberts A."/>
            <person name="Saif S."/>
            <person name="Shea T."/>
            <person name="Sisk P."/>
            <person name="Sykes S."/>
            <person name="Wortman J."/>
            <person name="Nusbaum C."/>
            <person name="Birren B."/>
        </authorList>
    </citation>
    <scope>NUCLEOTIDE SEQUENCE [LARGE SCALE GENOMIC DNA]</scope>
    <source>
        <strain evidence="3">Vietnam Oak-Knoll (FVO)</strain>
    </source>
</reference>